<dbReference type="InterPro" id="IPR025110">
    <property type="entry name" value="AMP-bd_C"/>
</dbReference>
<dbReference type="Proteomes" id="UP001519343">
    <property type="component" value="Unassembled WGS sequence"/>
</dbReference>
<dbReference type="InterPro" id="IPR000873">
    <property type="entry name" value="AMP-dep_synth/lig_dom"/>
</dbReference>
<protein>
    <submittedName>
        <fullName evidence="6">Long-chain acyl-CoA synthetase</fullName>
        <ecNumber evidence="6">6.2.1.3</ecNumber>
    </submittedName>
</protein>
<dbReference type="PANTHER" id="PTHR43201:SF5">
    <property type="entry name" value="MEDIUM-CHAIN ACYL-COA LIGASE ACSF2, MITOCHONDRIAL"/>
    <property type="match status" value="1"/>
</dbReference>
<dbReference type="RefSeq" id="WP_209812069.1">
    <property type="nucleotide sequence ID" value="NZ_JAGGKT010000016.1"/>
</dbReference>
<keyword evidence="2 6" id="KW-0436">Ligase</keyword>
<reference evidence="6 7" key="1">
    <citation type="submission" date="2021-03" db="EMBL/GenBank/DDBJ databases">
        <title>Genomic Encyclopedia of Type Strains, Phase IV (KMG-IV): sequencing the most valuable type-strain genomes for metagenomic binning, comparative biology and taxonomic classification.</title>
        <authorList>
            <person name="Goeker M."/>
        </authorList>
    </citation>
    <scope>NUCLEOTIDE SEQUENCE [LARGE SCALE GENOMIC DNA]</scope>
    <source>
        <strain evidence="6 7">DSM 24738</strain>
    </source>
</reference>
<evidence type="ECO:0000256" key="3">
    <source>
        <dbReference type="SAM" id="Phobius"/>
    </source>
</evidence>
<evidence type="ECO:0000259" key="5">
    <source>
        <dbReference type="Pfam" id="PF13193"/>
    </source>
</evidence>
<evidence type="ECO:0000313" key="7">
    <source>
        <dbReference type="Proteomes" id="UP001519343"/>
    </source>
</evidence>
<keyword evidence="3" id="KW-0472">Membrane</keyword>
<feature type="domain" description="AMP-dependent synthetase/ligase" evidence="4">
    <location>
        <begin position="36"/>
        <end position="399"/>
    </location>
</feature>
<dbReference type="EC" id="6.2.1.3" evidence="6"/>
<dbReference type="SUPFAM" id="SSF56801">
    <property type="entry name" value="Acetyl-CoA synthetase-like"/>
    <property type="match status" value="1"/>
</dbReference>
<sequence length="533" mass="60069">MVKWSDDILKELHKEEVSGIPLKVYSNRPQTLTETLEESARRFPDKEVFITDTTTITYREFQKRVNNVAYQLQHRFNLKKGDRIGILLVNSVEFAICAYAAAQLGAIGVILNTKLKAKELQYMLENSGARVIMTNPQWWGHIESIRDAIPCEAFFVTGETVPEGTLPFSELDSQEAPIMVSAEVKEHDPIFIMYTSGTTGLPKGAVMTHFNFVHTILNYVNCLELKDTDRTLIAIPLFTISGLAAQLATFIYLGASCVLMPQYDKREMLRLVEEKQVTHIMGSPTVYMMALAEADYQSFDWRSMRRIVYGGSPMPTDVIETLKKWLPQVVLTNAYGLTETTSPTTLLPMEYQLSRKETVGIAVPNGECRIVDPDTGKDCPPGETGELVVRGPFVIPGYWRNEDATQKSFRNGWFHTGDMASMDEEGFIVIQDRIKDMINRGGDKIFSAEVENVLYQHPKILEAAIVGVPDPVYGEAVKAVVVCRKGHSMTVEELLDYLKPRLAKYKVPKYIEFTDQLPRNPGGKVVKHLLRTI</sequence>
<proteinExistence type="inferred from homology"/>
<comment type="caution">
    <text evidence="6">The sequence shown here is derived from an EMBL/GenBank/DDBJ whole genome shotgun (WGS) entry which is preliminary data.</text>
</comment>
<feature type="transmembrane region" description="Helical" evidence="3">
    <location>
        <begin position="84"/>
        <end position="111"/>
    </location>
</feature>
<keyword evidence="3" id="KW-0812">Transmembrane</keyword>
<dbReference type="PANTHER" id="PTHR43201">
    <property type="entry name" value="ACYL-COA SYNTHETASE"/>
    <property type="match status" value="1"/>
</dbReference>
<keyword evidence="3" id="KW-1133">Transmembrane helix</keyword>
<dbReference type="EMBL" id="JAGGKT010000016">
    <property type="protein sequence ID" value="MBP1934060.1"/>
    <property type="molecule type" value="Genomic_DNA"/>
</dbReference>
<dbReference type="Pfam" id="PF00501">
    <property type="entry name" value="AMP-binding"/>
    <property type="match status" value="1"/>
</dbReference>
<dbReference type="InterPro" id="IPR020845">
    <property type="entry name" value="AMP-binding_CS"/>
</dbReference>
<evidence type="ECO:0000259" key="4">
    <source>
        <dbReference type="Pfam" id="PF00501"/>
    </source>
</evidence>
<name>A0ABS4GW24_9BACL</name>
<dbReference type="InterPro" id="IPR042099">
    <property type="entry name" value="ANL_N_sf"/>
</dbReference>
<dbReference type="PROSITE" id="PS00455">
    <property type="entry name" value="AMP_BINDING"/>
    <property type="match status" value="1"/>
</dbReference>
<dbReference type="NCBIfam" id="NF004837">
    <property type="entry name" value="PRK06187.1"/>
    <property type="match status" value="1"/>
</dbReference>
<accession>A0ABS4GW24</accession>
<gene>
    <name evidence="6" type="ORF">J2Z37_004077</name>
</gene>
<organism evidence="6 7">
    <name type="scientific">Ammoniphilus resinae</name>
    <dbReference type="NCBI Taxonomy" id="861532"/>
    <lineage>
        <taxon>Bacteria</taxon>
        <taxon>Bacillati</taxon>
        <taxon>Bacillota</taxon>
        <taxon>Bacilli</taxon>
        <taxon>Bacillales</taxon>
        <taxon>Paenibacillaceae</taxon>
        <taxon>Aneurinibacillus group</taxon>
        <taxon>Ammoniphilus</taxon>
    </lineage>
</organism>
<evidence type="ECO:0000256" key="2">
    <source>
        <dbReference type="ARBA" id="ARBA00022598"/>
    </source>
</evidence>
<comment type="similarity">
    <text evidence="1">Belongs to the ATP-dependent AMP-binding enzyme family.</text>
</comment>
<dbReference type="Pfam" id="PF13193">
    <property type="entry name" value="AMP-binding_C"/>
    <property type="match status" value="1"/>
</dbReference>
<dbReference type="GO" id="GO:0004467">
    <property type="term" value="F:long-chain fatty acid-CoA ligase activity"/>
    <property type="evidence" value="ECO:0007669"/>
    <property type="project" value="UniProtKB-EC"/>
</dbReference>
<evidence type="ECO:0000256" key="1">
    <source>
        <dbReference type="ARBA" id="ARBA00006432"/>
    </source>
</evidence>
<evidence type="ECO:0000313" key="6">
    <source>
        <dbReference type="EMBL" id="MBP1934060.1"/>
    </source>
</evidence>
<keyword evidence="7" id="KW-1185">Reference proteome</keyword>
<dbReference type="Gene3D" id="3.40.50.12780">
    <property type="entry name" value="N-terminal domain of ligase-like"/>
    <property type="match status" value="1"/>
</dbReference>
<dbReference type="Gene3D" id="3.30.300.30">
    <property type="match status" value="1"/>
</dbReference>
<feature type="domain" description="AMP-binding enzyme C-terminal" evidence="5">
    <location>
        <begin position="449"/>
        <end position="524"/>
    </location>
</feature>
<dbReference type="InterPro" id="IPR045851">
    <property type="entry name" value="AMP-bd_C_sf"/>
</dbReference>